<comment type="caution">
    <text evidence="5">The sequence shown here is derived from an EMBL/GenBank/DDBJ whole genome shotgun (WGS) entry which is preliminary data.</text>
</comment>
<dbReference type="Proteomes" id="UP001589862">
    <property type="component" value="Unassembled WGS sequence"/>
</dbReference>
<feature type="domain" description="Impact N-terminal" evidence="3">
    <location>
        <begin position="42"/>
        <end position="154"/>
    </location>
</feature>
<name>A0ABV6P722_9MICC</name>
<dbReference type="Pfam" id="PF09186">
    <property type="entry name" value="DUF1949"/>
    <property type="match status" value="1"/>
</dbReference>
<dbReference type="InterPro" id="IPR001498">
    <property type="entry name" value="Impact_N"/>
</dbReference>
<evidence type="ECO:0000256" key="1">
    <source>
        <dbReference type="ARBA" id="ARBA00007665"/>
    </source>
</evidence>
<feature type="domain" description="UPF0029" evidence="4">
    <location>
        <begin position="170"/>
        <end position="227"/>
    </location>
</feature>
<evidence type="ECO:0000256" key="2">
    <source>
        <dbReference type="SAM" id="MobiDB-lite"/>
    </source>
</evidence>
<evidence type="ECO:0000313" key="6">
    <source>
        <dbReference type="Proteomes" id="UP001589862"/>
    </source>
</evidence>
<dbReference type="InterPro" id="IPR015269">
    <property type="entry name" value="UPF0029_Impact_C"/>
</dbReference>
<dbReference type="InterPro" id="IPR036956">
    <property type="entry name" value="Impact_N_sf"/>
</dbReference>
<dbReference type="EMBL" id="JBHLUB010000001">
    <property type="protein sequence ID" value="MFC0580934.1"/>
    <property type="molecule type" value="Genomic_DNA"/>
</dbReference>
<gene>
    <name evidence="5" type="ORF">ACFFFR_00840</name>
</gene>
<evidence type="ECO:0000259" key="3">
    <source>
        <dbReference type="Pfam" id="PF01205"/>
    </source>
</evidence>
<feature type="region of interest" description="Disordered" evidence="2">
    <location>
        <begin position="85"/>
        <end position="105"/>
    </location>
</feature>
<dbReference type="Pfam" id="PF01205">
    <property type="entry name" value="Impact_N"/>
    <property type="match status" value="1"/>
</dbReference>
<dbReference type="SUPFAM" id="SSF54980">
    <property type="entry name" value="EF-G C-terminal domain-like"/>
    <property type="match status" value="1"/>
</dbReference>
<dbReference type="RefSeq" id="WP_377457363.1">
    <property type="nucleotide sequence ID" value="NZ_JBHLUB010000001.1"/>
</dbReference>
<keyword evidence="6" id="KW-1185">Reference proteome</keyword>
<protein>
    <submittedName>
        <fullName evidence="5">IMPACT family protein</fullName>
    </submittedName>
</protein>
<dbReference type="PANTHER" id="PTHR16301">
    <property type="entry name" value="IMPACT-RELATED"/>
    <property type="match status" value="1"/>
</dbReference>
<evidence type="ECO:0000259" key="4">
    <source>
        <dbReference type="Pfam" id="PF09186"/>
    </source>
</evidence>
<organism evidence="5 6">
    <name type="scientific">Micrococcoides hystricis</name>
    <dbReference type="NCBI Taxonomy" id="1572761"/>
    <lineage>
        <taxon>Bacteria</taxon>
        <taxon>Bacillati</taxon>
        <taxon>Actinomycetota</taxon>
        <taxon>Actinomycetes</taxon>
        <taxon>Micrococcales</taxon>
        <taxon>Micrococcaceae</taxon>
        <taxon>Micrococcoides</taxon>
    </lineage>
</organism>
<dbReference type="Gene3D" id="3.30.230.30">
    <property type="entry name" value="Impact, N-terminal domain"/>
    <property type="match status" value="1"/>
</dbReference>
<reference evidence="5 6" key="1">
    <citation type="submission" date="2024-09" db="EMBL/GenBank/DDBJ databases">
        <authorList>
            <person name="Sun Q."/>
            <person name="Mori K."/>
        </authorList>
    </citation>
    <scope>NUCLEOTIDE SEQUENCE [LARGE SCALE GENOMIC DNA]</scope>
    <source>
        <strain evidence="5 6">NCAIM B.02604</strain>
    </source>
</reference>
<dbReference type="InterPro" id="IPR035647">
    <property type="entry name" value="EFG_III/V"/>
</dbReference>
<sequence>MSADLTATSAYTVLGPAQPAAATTAEATGAVGADVGVSLEIKRSEFIAYLQRVDSEAAARELIERTRKVHHDARHHCSAFLLGPDRGVQRSNDDGEPAGTAGVPMLDALRKRETSTGVTDLSDICAVVVRYFGGIKLGAGGLVRAYSDSVSAALDAARLIRREKLLNYTLEAPYDQVGRWENELRAAGYPVLGTDYAATTAVLTFGVSAAAGKVDAMETMIASLTAGAAQAELIGQQWVDVA</sequence>
<evidence type="ECO:0000313" key="5">
    <source>
        <dbReference type="EMBL" id="MFC0580934.1"/>
    </source>
</evidence>
<comment type="similarity">
    <text evidence="1">Belongs to the IMPACT family.</text>
</comment>
<dbReference type="PANTHER" id="PTHR16301:SF20">
    <property type="entry name" value="IMPACT FAMILY MEMBER YIGZ"/>
    <property type="match status" value="1"/>
</dbReference>
<proteinExistence type="inferred from homology"/>
<dbReference type="InterPro" id="IPR023582">
    <property type="entry name" value="Impact"/>
</dbReference>
<accession>A0ABV6P722</accession>
<dbReference type="InterPro" id="IPR020568">
    <property type="entry name" value="Ribosomal_Su5_D2-typ_SF"/>
</dbReference>
<dbReference type="SUPFAM" id="SSF54211">
    <property type="entry name" value="Ribosomal protein S5 domain 2-like"/>
    <property type="match status" value="1"/>
</dbReference>